<evidence type="ECO:0000256" key="1">
    <source>
        <dbReference type="SAM" id="MobiDB-lite"/>
    </source>
</evidence>
<feature type="compositionally biased region" description="Polar residues" evidence="1">
    <location>
        <begin position="226"/>
        <end position="238"/>
    </location>
</feature>
<dbReference type="OrthoDB" id="5401106at2759"/>
<protein>
    <submittedName>
        <fullName evidence="2">Uncharacterized protein</fullName>
    </submittedName>
</protein>
<comment type="caution">
    <text evidence="2">The sequence shown here is derived from an EMBL/GenBank/DDBJ whole genome shotgun (WGS) entry which is preliminary data.</text>
</comment>
<feature type="compositionally biased region" description="Acidic residues" evidence="1">
    <location>
        <begin position="374"/>
        <end position="391"/>
    </location>
</feature>
<dbReference type="EMBL" id="NESQ01000098">
    <property type="protein sequence ID" value="PUU79215.1"/>
    <property type="molecule type" value="Genomic_DNA"/>
</dbReference>
<dbReference type="Proteomes" id="UP000244722">
    <property type="component" value="Unassembled WGS sequence"/>
</dbReference>
<sequence>MRQHFPMPTFPIPGTDDDDEETRWLLEDDEISALWAPVLSPNASSTSNSQEDTPCSAIDLLIAIGSETTLSSGAEIDLAAQRGEELCHELISFTEREVSKRKCASGFSNNRVSRVSLKHLLCTSQALVSRQHPEASNLERLIVRGGFLLPMIEKYISQNADVRALIIDFDLHMGSQAILELRRHLHRPMYTPETPDTTPAVLKIACIADGATQISAKPPVRKFPNASLQPPRNNATISATTASPANQIRIRTSYGQTTTSYTLSGWTPTSPNIPPDALRIRRSMRRKRDRNWVPKQRLISLADVLLPPLGTAPAGPGFIAAVEVLVSGVSERERLTGFFGDEGDEERGWGGKDRGGRRGEDRRVEDRRGSSYFVDDEDEDYGDEGEEEEEGGGGGGGEGEESEVDDERGAMAKRRTKGGSKAFRWLGLE</sequence>
<evidence type="ECO:0000313" key="2">
    <source>
        <dbReference type="EMBL" id="PUU79215.1"/>
    </source>
</evidence>
<proteinExistence type="predicted"/>
<dbReference type="AlphaFoldDB" id="A0A2T6ZUT8"/>
<gene>
    <name evidence="2" type="ORF">B9Z19DRAFT_980353</name>
</gene>
<reference evidence="2 3" key="1">
    <citation type="submission" date="2017-04" db="EMBL/GenBank/DDBJ databases">
        <title>Draft genome sequence of Tuber borchii Vittad., a whitish edible truffle.</title>
        <authorList>
            <consortium name="DOE Joint Genome Institute"/>
            <person name="Murat C."/>
            <person name="Kuo A."/>
            <person name="Barry K.W."/>
            <person name="Clum A."/>
            <person name="Dockter R.B."/>
            <person name="Fauchery L."/>
            <person name="Iotti M."/>
            <person name="Kohler A."/>
            <person name="Labutti K."/>
            <person name="Lindquist E.A."/>
            <person name="Lipzen A."/>
            <person name="Ohm R.A."/>
            <person name="Wang M."/>
            <person name="Grigoriev I.V."/>
            <person name="Zambonelli A."/>
            <person name="Martin F.M."/>
        </authorList>
    </citation>
    <scope>NUCLEOTIDE SEQUENCE [LARGE SCALE GENOMIC DNA]</scope>
    <source>
        <strain evidence="2 3">Tbo3840</strain>
    </source>
</reference>
<name>A0A2T6ZUT8_TUBBO</name>
<evidence type="ECO:0000313" key="3">
    <source>
        <dbReference type="Proteomes" id="UP000244722"/>
    </source>
</evidence>
<keyword evidence="3" id="KW-1185">Reference proteome</keyword>
<feature type="compositionally biased region" description="Basic and acidic residues" evidence="1">
    <location>
        <begin position="346"/>
        <end position="369"/>
    </location>
</feature>
<organism evidence="2 3">
    <name type="scientific">Tuber borchii</name>
    <name type="common">White truffle</name>
    <dbReference type="NCBI Taxonomy" id="42251"/>
    <lineage>
        <taxon>Eukaryota</taxon>
        <taxon>Fungi</taxon>
        <taxon>Dikarya</taxon>
        <taxon>Ascomycota</taxon>
        <taxon>Pezizomycotina</taxon>
        <taxon>Pezizomycetes</taxon>
        <taxon>Pezizales</taxon>
        <taxon>Tuberaceae</taxon>
        <taxon>Tuber</taxon>
    </lineage>
</organism>
<feature type="region of interest" description="Disordered" evidence="1">
    <location>
        <begin position="337"/>
        <end position="429"/>
    </location>
</feature>
<feature type="region of interest" description="Disordered" evidence="1">
    <location>
        <begin position="218"/>
        <end position="238"/>
    </location>
</feature>
<accession>A0A2T6ZUT8</accession>